<feature type="transmembrane region" description="Helical" evidence="8">
    <location>
        <begin position="155"/>
        <end position="175"/>
    </location>
</feature>
<dbReference type="Pfam" id="PF01529">
    <property type="entry name" value="DHHC"/>
    <property type="match status" value="1"/>
</dbReference>
<evidence type="ECO:0000313" key="11">
    <source>
        <dbReference type="Proteomes" id="UP000541444"/>
    </source>
</evidence>
<dbReference type="EMBL" id="JACGCM010001155">
    <property type="protein sequence ID" value="KAF6160797.1"/>
    <property type="molecule type" value="Genomic_DNA"/>
</dbReference>
<feature type="domain" description="Palmitoyltransferase DHHC" evidence="9">
    <location>
        <begin position="65"/>
        <end position="217"/>
    </location>
</feature>
<dbReference type="EC" id="2.3.1.225" evidence="8"/>
<keyword evidence="11" id="KW-1185">Reference proteome</keyword>
<reference evidence="10 11" key="1">
    <citation type="journal article" date="2020" name="IScience">
        <title>Genome Sequencing of the Endangered Kingdonia uniflora (Circaeasteraceae, Ranunculales) Reveals Potential Mechanisms of Evolutionary Specialization.</title>
        <authorList>
            <person name="Sun Y."/>
            <person name="Deng T."/>
            <person name="Zhang A."/>
            <person name="Moore M.J."/>
            <person name="Landis J.B."/>
            <person name="Lin N."/>
            <person name="Zhang H."/>
            <person name="Zhang X."/>
            <person name="Huang J."/>
            <person name="Zhang X."/>
            <person name="Sun H."/>
            <person name="Wang H."/>
        </authorList>
    </citation>
    <scope>NUCLEOTIDE SEQUENCE [LARGE SCALE GENOMIC DNA]</scope>
    <source>
        <strain evidence="10">TB1705</strain>
        <tissue evidence="10">Leaf</tissue>
    </source>
</reference>
<evidence type="ECO:0000256" key="7">
    <source>
        <dbReference type="ARBA" id="ARBA00023315"/>
    </source>
</evidence>
<proteinExistence type="inferred from homology"/>
<dbReference type="OrthoDB" id="9909019at2759"/>
<dbReference type="PROSITE" id="PS50216">
    <property type="entry name" value="DHHC"/>
    <property type="match status" value="1"/>
</dbReference>
<accession>A0A7J7N110</accession>
<feature type="non-terminal residue" evidence="10">
    <location>
        <position position="1"/>
    </location>
</feature>
<comment type="domain">
    <text evidence="8">The DHHC domain is required for palmitoyltransferase activity.</text>
</comment>
<keyword evidence="4 8" id="KW-0812">Transmembrane</keyword>
<dbReference type="Proteomes" id="UP000541444">
    <property type="component" value="Unassembled WGS sequence"/>
</dbReference>
<comment type="similarity">
    <text evidence="2 8">Belongs to the DHHC palmitoyltransferase family.</text>
</comment>
<comment type="caution">
    <text evidence="10">The sequence shown here is derived from an EMBL/GenBank/DDBJ whole genome shotgun (WGS) entry which is preliminary data.</text>
</comment>
<name>A0A7J7N110_9MAGN</name>
<gene>
    <name evidence="10" type="ORF">GIB67_035998</name>
</gene>
<evidence type="ECO:0000256" key="3">
    <source>
        <dbReference type="ARBA" id="ARBA00022679"/>
    </source>
</evidence>
<evidence type="ECO:0000256" key="2">
    <source>
        <dbReference type="ARBA" id="ARBA00008574"/>
    </source>
</evidence>
<keyword evidence="6 8" id="KW-0472">Membrane</keyword>
<feature type="transmembrane region" description="Helical" evidence="8">
    <location>
        <begin position="182"/>
        <end position="201"/>
    </location>
</feature>
<evidence type="ECO:0000259" key="9">
    <source>
        <dbReference type="Pfam" id="PF01529"/>
    </source>
</evidence>
<feature type="transmembrane region" description="Helical" evidence="8">
    <location>
        <begin position="6"/>
        <end position="29"/>
    </location>
</feature>
<comment type="catalytic activity">
    <reaction evidence="8">
        <text>L-cysteinyl-[protein] + hexadecanoyl-CoA = S-hexadecanoyl-L-cysteinyl-[protein] + CoA</text>
        <dbReference type="Rhea" id="RHEA:36683"/>
        <dbReference type="Rhea" id="RHEA-COMP:10131"/>
        <dbReference type="Rhea" id="RHEA-COMP:11032"/>
        <dbReference type="ChEBI" id="CHEBI:29950"/>
        <dbReference type="ChEBI" id="CHEBI:57287"/>
        <dbReference type="ChEBI" id="CHEBI:57379"/>
        <dbReference type="ChEBI" id="CHEBI:74151"/>
        <dbReference type="EC" id="2.3.1.225"/>
    </reaction>
</comment>
<dbReference type="GO" id="GO:0016020">
    <property type="term" value="C:membrane"/>
    <property type="evidence" value="ECO:0007669"/>
    <property type="project" value="UniProtKB-SubCell"/>
</dbReference>
<evidence type="ECO:0000256" key="4">
    <source>
        <dbReference type="ARBA" id="ARBA00022692"/>
    </source>
</evidence>
<sequence length="258" mass="29464">GGGLWASYHFSFLSVIFVEFSTAFCWDLVSKYHFKFQPFRVSLCWHTPNVLWGSYPAVEKGSLENYTFCLYCSKPKSPRTHHCRSCGMCILDMDHHCPFIGNCVGAANHRSFIVFLISALISTIYVSGMSAYVGFHLWPPLDYGSLNLLSSFTMHSSLIMVKQIVIAFLSSAVFLTPRSLLLVYLFVASFSMEIGLTVLLWQQLWFIYEGKTYLTHLTQGKNGVGQRDCQNISRFFGFSYSGTRFLPIFSRTKKIHRK</sequence>
<evidence type="ECO:0000256" key="8">
    <source>
        <dbReference type="RuleBase" id="RU079119"/>
    </source>
</evidence>
<dbReference type="GO" id="GO:0019706">
    <property type="term" value="F:protein-cysteine S-palmitoyltransferase activity"/>
    <property type="evidence" value="ECO:0007669"/>
    <property type="project" value="UniProtKB-EC"/>
</dbReference>
<evidence type="ECO:0000313" key="10">
    <source>
        <dbReference type="EMBL" id="KAF6160797.1"/>
    </source>
</evidence>
<dbReference type="InterPro" id="IPR039859">
    <property type="entry name" value="PFA4/ZDH16/20/ERF2-like"/>
</dbReference>
<keyword evidence="3 8" id="KW-0808">Transferase</keyword>
<evidence type="ECO:0000256" key="5">
    <source>
        <dbReference type="ARBA" id="ARBA00022989"/>
    </source>
</evidence>
<comment type="subcellular location">
    <subcellularLocation>
        <location evidence="1">Membrane</location>
        <topology evidence="1">Multi-pass membrane protein</topology>
    </subcellularLocation>
</comment>
<keyword evidence="7 8" id="KW-0012">Acyltransferase</keyword>
<dbReference type="InterPro" id="IPR001594">
    <property type="entry name" value="Palmitoyltrfase_DHHC"/>
</dbReference>
<feature type="transmembrane region" description="Helical" evidence="8">
    <location>
        <begin position="112"/>
        <end position="135"/>
    </location>
</feature>
<dbReference type="PANTHER" id="PTHR12246">
    <property type="entry name" value="PALMITOYLTRANSFERASE ZDHHC16"/>
    <property type="match status" value="1"/>
</dbReference>
<keyword evidence="5 8" id="KW-1133">Transmembrane helix</keyword>
<evidence type="ECO:0000256" key="6">
    <source>
        <dbReference type="ARBA" id="ARBA00023136"/>
    </source>
</evidence>
<organism evidence="10 11">
    <name type="scientific">Kingdonia uniflora</name>
    <dbReference type="NCBI Taxonomy" id="39325"/>
    <lineage>
        <taxon>Eukaryota</taxon>
        <taxon>Viridiplantae</taxon>
        <taxon>Streptophyta</taxon>
        <taxon>Embryophyta</taxon>
        <taxon>Tracheophyta</taxon>
        <taxon>Spermatophyta</taxon>
        <taxon>Magnoliopsida</taxon>
        <taxon>Ranunculales</taxon>
        <taxon>Circaeasteraceae</taxon>
        <taxon>Kingdonia</taxon>
    </lineage>
</organism>
<protein>
    <recommendedName>
        <fullName evidence="8">S-acyltransferase</fullName>
        <ecNumber evidence="8">2.3.1.225</ecNumber>
    </recommendedName>
    <alternativeName>
        <fullName evidence="8">Palmitoyltransferase</fullName>
    </alternativeName>
</protein>
<evidence type="ECO:0000256" key="1">
    <source>
        <dbReference type="ARBA" id="ARBA00004141"/>
    </source>
</evidence>
<dbReference type="AlphaFoldDB" id="A0A7J7N110"/>